<feature type="transmembrane region" description="Helical" evidence="1">
    <location>
        <begin position="238"/>
        <end position="260"/>
    </location>
</feature>
<feature type="transmembrane region" description="Helical" evidence="1">
    <location>
        <begin position="210"/>
        <end position="231"/>
    </location>
</feature>
<feature type="transmembrane region" description="Helical" evidence="1">
    <location>
        <begin position="174"/>
        <end position="198"/>
    </location>
</feature>
<reference evidence="2" key="2">
    <citation type="journal article" date="2021" name="PeerJ">
        <title>Extensive microbial diversity within the chicken gut microbiome revealed by metagenomics and culture.</title>
        <authorList>
            <person name="Gilroy R."/>
            <person name="Ravi A."/>
            <person name="Getino M."/>
            <person name="Pursley I."/>
            <person name="Horton D.L."/>
            <person name="Alikhan N.F."/>
            <person name="Baker D."/>
            <person name="Gharbi K."/>
            <person name="Hall N."/>
            <person name="Watson M."/>
            <person name="Adriaenssens E.M."/>
            <person name="Foster-Nyarko E."/>
            <person name="Jarju S."/>
            <person name="Secka A."/>
            <person name="Antonio M."/>
            <person name="Oren A."/>
            <person name="Chaudhuri R.R."/>
            <person name="La Ragione R."/>
            <person name="Hildebrand F."/>
            <person name="Pallen M.J."/>
        </authorList>
    </citation>
    <scope>NUCLEOTIDE SEQUENCE</scope>
    <source>
        <strain evidence="2">CHK154-7741</strain>
    </source>
</reference>
<evidence type="ECO:0008006" key="4">
    <source>
        <dbReference type="Google" id="ProtNLM"/>
    </source>
</evidence>
<accession>A0A9D1MYA5</accession>
<dbReference type="Proteomes" id="UP000886748">
    <property type="component" value="Unassembled WGS sequence"/>
</dbReference>
<evidence type="ECO:0000313" key="3">
    <source>
        <dbReference type="Proteomes" id="UP000886748"/>
    </source>
</evidence>
<comment type="caution">
    <text evidence="2">The sequence shown here is derived from an EMBL/GenBank/DDBJ whole genome shotgun (WGS) entry which is preliminary data.</text>
</comment>
<feature type="transmembrane region" description="Helical" evidence="1">
    <location>
        <begin position="43"/>
        <end position="64"/>
    </location>
</feature>
<organism evidence="2 3">
    <name type="scientific">Candidatus Limenecus avicola</name>
    <dbReference type="NCBI Taxonomy" id="2840847"/>
    <lineage>
        <taxon>Bacteria</taxon>
        <taxon>Bacillati</taxon>
        <taxon>Bacillota</taxon>
        <taxon>Clostridia</taxon>
        <taxon>Eubacteriales</taxon>
        <taxon>Clostridiaceae</taxon>
        <taxon>Clostridiaceae incertae sedis</taxon>
        <taxon>Candidatus Limenecus</taxon>
    </lineage>
</organism>
<name>A0A9D1MYA5_9CLOT</name>
<gene>
    <name evidence="2" type="ORF">IAD26_01110</name>
</gene>
<feature type="transmembrane region" description="Helical" evidence="1">
    <location>
        <begin position="106"/>
        <end position="129"/>
    </location>
</feature>
<protein>
    <recommendedName>
        <fullName evidence="4">DUF4013 domain-containing protein</fullName>
    </recommendedName>
</protein>
<feature type="transmembrane region" description="Helical" evidence="1">
    <location>
        <begin position="16"/>
        <end position="36"/>
    </location>
</feature>
<proteinExistence type="predicted"/>
<keyword evidence="1" id="KW-0472">Membrane</keyword>
<evidence type="ECO:0000256" key="1">
    <source>
        <dbReference type="SAM" id="Phobius"/>
    </source>
</evidence>
<feature type="transmembrane region" description="Helical" evidence="1">
    <location>
        <begin position="266"/>
        <end position="287"/>
    </location>
</feature>
<reference evidence="2" key="1">
    <citation type="submission" date="2020-10" db="EMBL/GenBank/DDBJ databases">
        <authorList>
            <person name="Gilroy R."/>
        </authorList>
    </citation>
    <scope>NUCLEOTIDE SEQUENCE</scope>
    <source>
        <strain evidence="2">CHK154-7741</strain>
    </source>
</reference>
<keyword evidence="1" id="KW-1133">Transmembrane helix</keyword>
<sequence>MSLCIKKAFDITRDNIVVAQPIVIFMIVICLTTGALYQQTNKIAYMVFFVANILLCTAFFSGWFNMIQKTLEHNKKAEKNFYRDDREKAEASFALGKEFFPGVGEYFLPVTFTLVAYVVVYMLLLVAAYKFGMKYLPHPHINWGEFMAAANSTPAQMQKYVASLSFYQLKAMNIWMFFFGAVFCVFSLLTMFLFPALYNNLSKRDDKKTPYLKSLVLAPFSAFNTNIVFVFRHFLGSVSLLIFLLFLNIIMSVLSLVFSLNIVLTVFGLLLSFYVMTYALVLIFLYYDENK</sequence>
<dbReference type="AlphaFoldDB" id="A0A9D1MYA5"/>
<keyword evidence="1" id="KW-0812">Transmembrane</keyword>
<evidence type="ECO:0000313" key="2">
    <source>
        <dbReference type="EMBL" id="HIU91712.1"/>
    </source>
</evidence>
<dbReference type="EMBL" id="DVOD01000009">
    <property type="protein sequence ID" value="HIU91712.1"/>
    <property type="molecule type" value="Genomic_DNA"/>
</dbReference>